<proteinExistence type="predicted"/>
<name>A0A0V8RV08_PYROC</name>
<dbReference type="Proteomes" id="UP000053352">
    <property type="component" value="Unassembled WGS sequence"/>
</dbReference>
<protein>
    <submittedName>
        <fullName evidence="1">Uncharacterized protein</fullName>
    </submittedName>
</protein>
<evidence type="ECO:0000313" key="1">
    <source>
        <dbReference type="EMBL" id="KSW11886.1"/>
    </source>
</evidence>
<reference evidence="1 2" key="1">
    <citation type="submission" date="2015-11" db="EMBL/GenBank/DDBJ databases">
        <title>Genome sequence of Pyrodictium occultum PL-19, a marine hyperthermophilic archaeon isolated from Volcano, Italy.</title>
        <authorList>
            <person name="Utturkar S."/>
            <person name="Huber H."/>
            <person name="Leptihn S."/>
            <person name="Brown S."/>
            <person name="Stetter K.O."/>
            <person name="Podar M."/>
        </authorList>
    </citation>
    <scope>NUCLEOTIDE SEQUENCE [LARGE SCALE GENOMIC DNA]</scope>
    <source>
        <strain evidence="1 2">PL-19</strain>
    </source>
</reference>
<evidence type="ECO:0000313" key="2">
    <source>
        <dbReference type="Proteomes" id="UP000053352"/>
    </source>
</evidence>
<accession>A0A0V8RV08</accession>
<gene>
    <name evidence="1" type="ORF">CF15_03545</name>
</gene>
<dbReference type="AlphaFoldDB" id="A0A0V8RV08"/>
<keyword evidence="2" id="KW-1185">Reference proteome</keyword>
<comment type="caution">
    <text evidence="1">The sequence shown here is derived from an EMBL/GenBank/DDBJ whole genome shotgun (WGS) entry which is preliminary data.</text>
</comment>
<sequence>MSVKPIELELVEEYELLGEKRYRFRVKGTSIYLNVGAESLDDAKQKAINMIKEMKLDTILSKVMEQLGKPH</sequence>
<organism evidence="1 2">
    <name type="scientific">Pyrodictium occultum</name>
    <dbReference type="NCBI Taxonomy" id="2309"/>
    <lineage>
        <taxon>Archaea</taxon>
        <taxon>Thermoproteota</taxon>
        <taxon>Thermoprotei</taxon>
        <taxon>Desulfurococcales</taxon>
        <taxon>Pyrodictiaceae</taxon>
        <taxon>Pyrodictium</taxon>
    </lineage>
</organism>
<dbReference type="STRING" id="2309.CF15_03545"/>
<dbReference type="EMBL" id="LNTB01000001">
    <property type="protein sequence ID" value="KSW11886.1"/>
    <property type="molecule type" value="Genomic_DNA"/>
</dbReference>